<dbReference type="SUPFAM" id="SSF49785">
    <property type="entry name" value="Galactose-binding domain-like"/>
    <property type="match status" value="1"/>
</dbReference>
<dbReference type="FunFam" id="1.10.510.10:FF:000268">
    <property type="entry name" value="Receptor protein-tyrosine kinase"/>
    <property type="match status" value="1"/>
</dbReference>
<dbReference type="EMBL" id="KL367545">
    <property type="protein sequence ID" value="KFD65025.1"/>
    <property type="molecule type" value="Genomic_DNA"/>
</dbReference>
<keyword evidence="12" id="KW-1133">Transmembrane helix</keyword>
<dbReference type="PROSITE" id="PS50011">
    <property type="entry name" value="PROTEIN_KINASE_DOM"/>
    <property type="match status" value="1"/>
</dbReference>
<evidence type="ECO:0000256" key="9">
    <source>
        <dbReference type="ARBA" id="ARBA00022741"/>
    </source>
</evidence>
<evidence type="ECO:0000256" key="15">
    <source>
        <dbReference type="ARBA" id="ARBA00023170"/>
    </source>
</evidence>
<keyword evidence="7" id="KW-0732">Signal</keyword>
<evidence type="ECO:0000259" key="18">
    <source>
        <dbReference type="PROSITE" id="PS50011"/>
    </source>
</evidence>
<dbReference type="SMART" id="SM00615">
    <property type="entry name" value="EPH_lbd"/>
    <property type="match status" value="1"/>
</dbReference>
<keyword evidence="5" id="KW-0808">Transferase</keyword>
<proteinExistence type="predicted"/>
<dbReference type="SMART" id="SM00219">
    <property type="entry name" value="TyrKc"/>
    <property type="match status" value="1"/>
</dbReference>
<dbReference type="Gene3D" id="2.60.40.1770">
    <property type="entry name" value="ephrin a2 ectodomain"/>
    <property type="match status" value="1"/>
</dbReference>
<dbReference type="GO" id="GO:0007411">
    <property type="term" value="P:axon guidance"/>
    <property type="evidence" value="ECO:0007669"/>
    <property type="project" value="TreeGrafter"/>
</dbReference>
<feature type="domain" description="Fibronectin type-III" evidence="19">
    <location>
        <begin position="478"/>
        <end position="578"/>
    </location>
</feature>
<keyword evidence="8" id="KW-0677">Repeat</keyword>
<evidence type="ECO:0000256" key="6">
    <source>
        <dbReference type="ARBA" id="ARBA00022692"/>
    </source>
</evidence>
<evidence type="ECO:0000256" key="1">
    <source>
        <dbReference type="ARBA" id="ARBA00004251"/>
    </source>
</evidence>
<dbReference type="InterPro" id="IPR036116">
    <property type="entry name" value="FN3_sf"/>
</dbReference>
<dbReference type="PANTHER" id="PTHR46877:SF14">
    <property type="entry name" value="RECEPTOR PROTEIN-TYROSINE KINASE"/>
    <property type="match status" value="1"/>
</dbReference>
<feature type="domain" description="Fibronectin type-III" evidence="19">
    <location>
        <begin position="582"/>
        <end position="697"/>
    </location>
</feature>
<keyword evidence="9 17" id="KW-0547">Nucleotide-binding</keyword>
<dbReference type="GO" id="GO:0030425">
    <property type="term" value="C:dendrite"/>
    <property type="evidence" value="ECO:0007669"/>
    <property type="project" value="TreeGrafter"/>
</dbReference>
<evidence type="ECO:0000256" key="17">
    <source>
        <dbReference type="PROSITE-ProRule" id="PRU10141"/>
    </source>
</evidence>
<dbReference type="InterPro" id="IPR008979">
    <property type="entry name" value="Galactose-bd-like_sf"/>
</dbReference>
<dbReference type="InterPro" id="IPR001245">
    <property type="entry name" value="Ser-Thr/Tyr_kinase_cat_dom"/>
</dbReference>
<keyword evidence="16" id="KW-0325">Glycoprotein</keyword>
<keyword evidence="3" id="KW-1003">Cell membrane</keyword>
<keyword evidence="4" id="KW-0597">Phosphoprotein</keyword>
<dbReference type="Pfam" id="PF01404">
    <property type="entry name" value="Ephrin_lbd"/>
    <property type="match status" value="1"/>
</dbReference>
<keyword evidence="15" id="KW-0675">Receptor</keyword>
<dbReference type="CDD" id="cd00063">
    <property type="entry name" value="FN3"/>
    <property type="match status" value="2"/>
</dbReference>
<dbReference type="Pfam" id="PF25599">
    <property type="entry name" value="Ephrin_CRD"/>
    <property type="match status" value="1"/>
</dbReference>
<dbReference type="InterPro" id="IPR013761">
    <property type="entry name" value="SAM/pointed_sf"/>
</dbReference>
<dbReference type="GO" id="GO:0005005">
    <property type="term" value="F:transmembrane-ephrin receptor activity"/>
    <property type="evidence" value="ECO:0007669"/>
    <property type="project" value="TreeGrafter"/>
</dbReference>
<dbReference type="Gene3D" id="2.60.40.10">
    <property type="entry name" value="Immunoglobulins"/>
    <property type="match status" value="2"/>
</dbReference>
<dbReference type="InterPro" id="IPR008266">
    <property type="entry name" value="Tyr_kinase_AS"/>
</dbReference>
<evidence type="ECO:0000313" key="21">
    <source>
        <dbReference type="EMBL" id="KFD65025.1"/>
    </source>
</evidence>
<dbReference type="InterPro" id="IPR050449">
    <property type="entry name" value="Ephrin_rcpt_TKs"/>
</dbReference>
<evidence type="ECO:0000256" key="5">
    <source>
        <dbReference type="ARBA" id="ARBA00022679"/>
    </source>
</evidence>
<evidence type="ECO:0000256" key="13">
    <source>
        <dbReference type="ARBA" id="ARBA00023136"/>
    </source>
</evidence>
<dbReference type="PANTHER" id="PTHR46877">
    <property type="entry name" value="EPH RECEPTOR A5"/>
    <property type="match status" value="1"/>
</dbReference>
<dbReference type="Gene3D" id="1.10.150.50">
    <property type="entry name" value="Transcription Factor, Ets-1"/>
    <property type="match status" value="1"/>
</dbReference>
<dbReference type="SUPFAM" id="SSF47769">
    <property type="entry name" value="SAM/Pointed domain"/>
    <property type="match status" value="1"/>
</dbReference>
<feature type="domain" description="Eph LBD" evidence="20">
    <location>
        <begin position="173"/>
        <end position="357"/>
    </location>
</feature>
<dbReference type="InterPro" id="IPR027936">
    <property type="entry name" value="Eph_TM"/>
</dbReference>
<dbReference type="InterPro" id="IPR009030">
    <property type="entry name" value="Growth_fac_rcpt_cys_sf"/>
</dbReference>
<dbReference type="PROSITE" id="PS51550">
    <property type="entry name" value="EPH_LBD"/>
    <property type="match status" value="1"/>
</dbReference>
<dbReference type="InterPro" id="IPR001090">
    <property type="entry name" value="Ephrin_rcpt_lig-bd_dom"/>
</dbReference>
<dbReference type="SUPFAM" id="SSF56112">
    <property type="entry name" value="Protein kinase-like (PK-like)"/>
    <property type="match status" value="1"/>
</dbReference>
<dbReference type="AlphaFoldDB" id="A0A085N6C9"/>
<organism evidence="21">
    <name type="scientific">Trichuris suis</name>
    <name type="common">pig whipworm</name>
    <dbReference type="NCBI Taxonomy" id="68888"/>
    <lineage>
        <taxon>Eukaryota</taxon>
        <taxon>Metazoa</taxon>
        <taxon>Ecdysozoa</taxon>
        <taxon>Nematoda</taxon>
        <taxon>Enoplea</taxon>
        <taxon>Dorylaimia</taxon>
        <taxon>Trichinellida</taxon>
        <taxon>Trichuridae</taxon>
        <taxon>Trichuris</taxon>
    </lineage>
</organism>
<evidence type="ECO:0000256" key="4">
    <source>
        <dbReference type="ARBA" id="ARBA00022553"/>
    </source>
</evidence>
<evidence type="ECO:0000256" key="8">
    <source>
        <dbReference type="ARBA" id="ARBA00022737"/>
    </source>
</evidence>
<dbReference type="Pfam" id="PF07714">
    <property type="entry name" value="PK_Tyr_Ser-Thr"/>
    <property type="match status" value="1"/>
</dbReference>
<feature type="domain" description="Protein kinase" evidence="18">
    <location>
        <begin position="835"/>
        <end position="1096"/>
    </location>
</feature>
<dbReference type="InterPro" id="IPR017441">
    <property type="entry name" value="Protein_kinase_ATP_BS"/>
</dbReference>
<evidence type="ECO:0000256" key="2">
    <source>
        <dbReference type="ARBA" id="ARBA00011902"/>
    </source>
</evidence>
<dbReference type="SUPFAM" id="SSF57184">
    <property type="entry name" value="Growth factor receptor domain"/>
    <property type="match status" value="1"/>
</dbReference>
<dbReference type="Pfam" id="PF00041">
    <property type="entry name" value="fn3"/>
    <property type="match status" value="2"/>
</dbReference>
<protein>
    <recommendedName>
        <fullName evidence="2">receptor protein-tyrosine kinase</fullName>
        <ecNumber evidence="2">2.7.10.1</ecNumber>
    </recommendedName>
</protein>
<evidence type="ECO:0000256" key="16">
    <source>
        <dbReference type="ARBA" id="ARBA00023180"/>
    </source>
</evidence>
<dbReference type="PROSITE" id="PS00107">
    <property type="entry name" value="PROTEIN_KINASE_ATP"/>
    <property type="match status" value="1"/>
</dbReference>
<dbReference type="SMART" id="SM00060">
    <property type="entry name" value="FN3"/>
    <property type="match status" value="2"/>
</dbReference>
<dbReference type="EC" id="2.7.10.1" evidence="2"/>
<dbReference type="FunFam" id="3.30.200.20:FF:000802">
    <property type="entry name" value="Ephrin receptor 1"/>
    <property type="match status" value="1"/>
</dbReference>
<evidence type="ECO:0000256" key="11">
    <source>
        <dbReference type="ARBA" id="ARBA00022840"/>
    </source>
</evidence>
<dbReference type="Gene3D" id="1.10.510.10">
    <property type="entry name" value="Transferase(Phosphotransferase) domain 1"/>
    <property type="match status" value="1"/>
</dbReference>
<dbReference type="Pfam" id="PF14575">
    <property type="entry name" value="EphA2_TM"/>
    <property type="match status" value="1"/>
</dbReference>
<dbReference type="Gene3D" id="3.30.200.20">
    <property type="entry name" value="Phosphorylase Kinase, domain 1"/>
    <property type="match status" value="1"/>
</dbReference>
<evidence type="ECO:0000256" key="3">
    <source>
        <dbReference type="ARBA" id="ARBA00022475"/>
    </source>
</evidence>
<feature type="binding site" evidence="17">
    <location>
        <position position="867"/>
    </location>
    <ligand>
        <name>ATP</name>
        <dbReference type="ChEBI" id="CHEBI:30616"/>
    </ligand>
</feature>
<evidence type="ECO:0000259" key="19">
    <source>
        <dbReference type="PROSITE" id="PS50853"/>
    </source>
</evidence>
<dbReference type="SUPFAM" id="SSF49265">
    <property type="entry name" value="Fibronectin type III"/>
    <property type="match status" value="1"/>
</dbReference>
<dbReference type="FunFam" id="2.10.50.10:FF:000001">
    <property type="entry name" value="Ephrin type-A receptor 5"/>
    <property type="match status" value="1"/>
</dbReference>
<dbReference type="InterPro" id="IPR020635">
    <property type="entry name" value="Tyr_kinase_cat_dom"/>
</dbReference>
<keyword evidence="6" id="KW-0812">Transmembrane</keyword>
<dbReference type="PRINTS" id="PR00109">
    <property type="entry name" value="TYRKINASE"/>
</dbReference>
<reference evidence="21" key="1">
    <citation type="journal article" date="2014" name="Nat. Genet.">
        <title>Genome and transcriptome of the porcine whipworm Trichuris suis.</title>
        <authorList>
            <person name="Jex A.R."/>
            <person name="Nejsum P."/>
            <person name="Schwarz E.M."/>
            <person name="Hu L."/>
            <person name="Young N.D."/>
            <person name="Hall R.S."/>
            <person name="Korhonen P.K."/>
            <person name="Liao S."/>
            <person name="Thamsborg S."/>
            <person name="Xia J."/>
            <person name="Xu P."/>
            <person name="Wang S."/>
            <person name="Scheerlinck J.P."/>
            <person name="Hofmann A."/>
            <person name="Sternberg P.W."/>
            <person name="Wang J."/>
            <person name="Gasser R.B."/>
        </authorList>
    </citation>
    <scope>NUCLEOTIDE SEQUENCE [LARGE SCALE GENOMIC DNA]</scope>
    <source>
        <strain evidence="21">DCEP-RM93F</strain>
    </source>
</reference>
<dbReference type="GO" id="GO:0005886">
    <property type="term" value="C:plasma membrane"/>
    <property type="evidence" value="ECO:0007669"/>
    <property type="project" value="UniProtKB-SubCell"/>
</dbReference>
<keyword evidence="11 17" id="KW-0067">ATP-binding</keyword>
<dbReference type="InterPro" id="IPR013783">
    <property type="entry name" value="Ig-like_fold"/>
</dbReference>
<evidence type="ECO:0000256" key="12">
    <source>
        <dbReference type="ARBA" id="ARBA00022989"/>
    </source>
</evidence>
<dbReference type="Gene3D" id="2.10.50.10">
    <property type="entry name" value="Tumor Necrosis Factor Receptor, subunit A, domain 2"/>
    <property type="match status" value="1"/>
</dbReference>
<evidence type="ECO:0000259" key="20">
    <source>
        <dbReference type="PROSITE" id="PS51550"/>
    </source>
</evidence>
<evidence type="ECO:0000256" key="7">
    <source>
        <dbReference type="ARBA" id="ARBA00022729"/>
    </source>
</evidence>
<dbReference type="Gene3D" id="2.60.120.260">
    <property type="entry name" value="Galactose-binding domain-like"/>
    <property type="match status" value="1"/>
</dbReference>
<keyword evidence="10" id="KW-0418">Kinase</keyword>
<keyword evidence="13" id="KW-0472">Membrane</keyword>
<dbReference type="PROSITE" id="PS00109">
    <property type="entry name" value="PROTEIN_KINASE_TYR"/>
    <property type="match status" value="1"/>
</dbReference>
<comment type="subcellular location">
    <subcellularLocation>
        <location evidence="1">Cell membrane</location>
        <topology evidence="1">Single-pass type I membrane protein</topology>
    </subcellularLocation>
</comment>
<dbReference type="Proteomes" id="UP000030758">
    <property type="component" value="Unassembled WGS sequence"/>
</dbReference>
<dbReference type="InterPro" id="IPR000719">
    <property type="entry name" value="Prot_kinase_dom"/>
</dbReference>
<evidence type="ECO:0000256" key="10">
    <source>
        <dbReference type="ARBA" id="ARBA00022777"/>
    </source>
</evidence>
<accession>A0A085N6C9</accession>
<dbReference type="InterPro" id="IPR003961">
    <property type="entry name" value="FN3_dom"/>
</dbReference>
<sequence>MERIARSNVLMNTSLLFVDHTQEDECNKTDIDTWLACDSEDAGFQILNDDEITTTVSNLHGGPDEEEGEEEFYDDEMLENVCPSHEKAYQCLEVALQCFEMQDVRTPVPFFVKEKVPLDQCPGVVYEIKFLNMIVPMVEAVADEDSPMESWQQALKNHFGPSAFVKSSPIFAFSAFLLDTTQLAYLNWSTFSFAGSPADGWCEESVPNVSEGNNLRAYTVCDFAKENVKHWVVTSYIPRGSANRLFIQMTFTMRDCRHLPPTALTCKETFTLLYLETDAEVADAAELSMNKSSFRLLDRITSNSAHNNGKDEMRKNSVVRSVAVNRQGIYFAFQDEGSCTSLLSVKVFYEVCEETLANFAWFEETPAGPELASIQETVGHCVENASYLSSTPPKYICKADGTWDLLSGGCQCNAGFEEKNDYCSPCEPNHFKDLFGPGRCEPCPKQSETRSWGSAFCQCEPGYFRALHDAYSTPCTRPPSKPENARVESVDQNSVVIVWSKPANLGGRSELWYHIQCGDCPPSTQYSPAAERCLSTSVTITGLEPSTLYTVLIYAENDISVHVKGLQRAVVEVTTAPMVPIVLDSIRIESISENEVTLAWDPPRSAVDYDPPVIFHSSNNVDHDAMNRRRLSVQYYVLKYFAKGRPSASHSALTTQEAHAFVHGLLANTEYGFKVRAFTSQGWSEWSETKWLRTPSPPTESATYATSVSMTYLYTAIGILIVIISLSLIAHRRRFPFSLCGYKKQPSDLDVLDYKFENFASDYNTIDTYGVRCELAACNSSARCSVAVPCVTSSVVTLPRQKYSASFKPYVDPLGYEDPKQALKDFANEIETDRIVIDEVIGEGEFGEVCKGKLRITATHFEMVAIKMLKTGSSSNARLDFLAEASIMGQFNHPNVVQLKGIVTRTDPAMIVAEYLENGSLDCFVRVMKDKLEILQLVHMLCDVANGMKYLSDKGFIHRDLAARNVLVDAKTVCKIADFGLSRVPTDSDEQTYTTKGGKIPVRWTAPEAIAYRKFTSASDVWSFGIVMWEVLSYGERPYWDWTNHDVINNVEHGYRLPSPMNCPAVLYRLMRDCWKTERLRRPDFHMLYGALDGFLQCPASLFVSKANNNCQSESSFFPSLAPTVIPVGNSTLHVCSMDEFCRSLKLERFVHTFCSHGVTSPVILAQLSATDVASMGVSSDDQEHIMSALAYLRSAGLDKALDPSCKQQSLVRTSAMHAPVTGYSSSDSTQHISQNVHFTTPRHRSCFTKNGFFV</sequence>
<keyword evidence="14" id="KW-0829">Tyrosine-protein kinase</keyword>
<evidence type="ECO:0000256" key="14">
    <source>
        <dbReference type="ARBA" id="ARBA00023137"/>
    </source>
</evidence>
<gene>
    <name evidence="21" type="ORF">M514_22742</name>
</gene>
<name>A0A085N6C9_9BILA</name>
<dbReference type="InterPro" id="IPR011009">
    <property type="entry name" value="Kinase-like_dom_sf"/>
</dbReference>
<dbReference type="GO" id="GO:0005524">
    <property type="term" value="F:ATP binding"/>
    <property type="evidence" value="ECO:0007669"/>
    <property type="project" value="UniProtKB-UniRule"/>
</dbReference>
<dbReference type="PROSITE" id="PS50853">
    <property type="entry name" value="FN3"/>
    <property type="match status" value="2"/>
</dbReference>